<evidence type="ECO:0000256" key="6">
    <source>
        <dbReference type="ARBA" id="ARBA00023136"/>
    </source>
</evidence>
<evidence type="ECO:0000256" key="2">
    <source>
        <dbReference type="ARBA" id="ARBA00009298"/>
    </source>
</evidence>
<reference evidence="10 11" key="1">
    <citation type="submission" date="2019-06" db="EMBL/GenBank/DDBJ databases">
        <title>Whole genome shotgun sequence of Streptomyces spinoverrucosus NBRC 14228.</title>
        <authorList>
            <person name="Hosoyama A."/>
            <person name="Uohara A."/>
            <person name="Ohji S."/>
            <person name="Ichikawa N."/>
        </authorList>
    </citation>
    <scope>NUCLEOTIDE SEQUENCE [LARGE SCALE GENOMIC DNA]</scope>
    <source>
        <strain evidence="10 11">NBRC 14228</strain>
    </source>
</reference>
<comment type="caution">
    <text evidence="10">The sequence shown here is derived from an EMBL/GenBank/DDBJ whole genome shotgun (WGS) entry which is preliminary data.</text>
</comment>
<dbReference type="GO" id="GO:0005886">
    <property type="term" value="C:plasma membrane"/>
    <property type="evidence" value="ECO:0007669"/>
    <property type="project" value="UniProtKB-SubCell"/>
</dbReference>
<evidence type="ECO:0000256" key="4">
    <source>
        <dbReference type="ARBA" id="ARBA00022692"/>
    </source>
</evidence>
<evidence type="ECO:0000256" key="3">
    <source>
        <dbReference type="ARBA" id="ARBA00022475"/>
    </source>
</evidence>
<dbReference type="Pfam" id="PF02308">
    <property type="entry name" value="MgtC"/>
    <property type="match status" value="1"/>
</dbReference>
<keyword evidence="11" id="KW-1185">Reference proteome</keyword>
<dbReference type="Gene3D" id="3.30.70.260">
    <property type="match status" value="1"/>
</dbReference>
<evidence type="ECO:0000259" key="8">
    <source>
        <dbReference type="Pfam" id="PF02308"/>
    </source>
</evidence>
<sequence length="227" mass="23033">MNALTFAACLGEALLAGALIGIEHQWRQRMAGLRTHTLVAAGAALFVLLSGSFGAGDPSRVAAQVVSGVGFLGAGVIMRDGLNVTGINTAATLWCSAAAGSLAGAGLPGYALAGAAAVVAVNTGLRSVARRLDRRPGSGDEVAVPYAVEAVVAAHDEAHVRALLVKFLSGSSSRLHAVASTAVPEDGQVRLRAEITAEGPDSTPVETALARISMEPAVAFAWWRQAS</sequence>
<keyword evidence="4 7" id="KW-0812">Transmembrane</keyword>
<feature type="domain" description="MgtC/SapB/SrpB/YhiD N-terminal" evidence="8">
    <location>
        <begin position="12"/>
        <end position="130"/>
    </location>
</feature>
<evidence type="ECO:0000313" key="11">
    <source>
        <dbReference type="Proteomes" id="UP000317881"/>
    </source>
</evidence>
<gene>
    <name evidence="10" type="primary">mgtC</name>
    <name evidence="10" type="ORF">SSP24_79130</name>
</gene>
<evidence type="ECO:0000256" key="1">
    <source>
        <dbReference type="ARBA" id="ARBA00004651"/>
    </source>
</evidence>
<accession>A0A4Y3VVG6</accession>
<evidence type="ECO:0000313" key="10">
    <source>
        <dbReference type="EMBL" id="GEC10258.1"/>
    </source>
</evidence>
<organism evidence="10 11">
    <name type="scientific">Streptomyces spinoverrucosus</name>
    <dbReference type="NCBI Taxonomy" id="284043"/>
    <lineage>
        <taxon>Bacteria</taxon>
        <taxon>Bacillati</taxon>
        <taxon>Actinomycetota</taxon>
        <taxon>Actinomycetes</taxon>
        <taxon>Kitasatosporales</taxon>
        <taxon>Streptomycetaceae</taxon>
        <taxon>Streptomyces</taxon>
    </lineage>
</organism>
<keyword evidence="5 7" id="KW-1133">Transmembrane helix</keyword>
<dbReference type="RefSeq" id="WP_141315641.1">
    <property type="nucleotide sequence ID" value="NZ_BJND01000099.1"/>
</dbReference>
<feature type="transmembrane region" description="Helical" evidence="7">
    <location>
        <begin position="31"/>
        <end position="49"/>
    </location>
</feature>
<dbReference type="Proteomes" id="UP000317881">
    <property type="component" value="Unassembled WGS sequence"/>
</dbReference>
<evidence type="ECO:0000256" key="7">
    <source>
        <dbReference type="SAM" id="Phobius"/>
    </source>
</evidence>
<dbReference type="PANTHER" id="PTHR33778">
    <property type="entry name" value="PROTEIN MGTC"/>
    <property type="match status" value="1"/>
</dbReference>
<dbReference type="InterPro" id="IPR003416">
    <property type="entry name" value="MgtC/SapB/SrpB/YhiD_fam"/>
</dbReference>
<dbReference type="PANTHER" id="PTHR33778:SF3">
    <property type="entry name" value="PROTEIN MGTC"/>
    <property type="match status" value="1"/>
</dbReference>
<dbReference type="PRINTS" id="PR01837">
    <property type="entry name" value="MGTCSAPBPROT"/>
</dbReference>
<dbReference type="Pfam" id="PF21770">
    <property type="entry name" value="MgtC_SapB_C"/>
    <property type="match status" value="1"/>
</dbReference>
<dbReference type="InterPro" id="IPR048640">
    <property type="entry name" value="MgtC-like_C"/>
</dbReference>
<protein>
    <submittedName>
        <fullName evidence="10">Membrane protein</fullName>
    </submittedName>
</protein>
<evidence type="ECO:0000259" key="9">
    <source>
        <dbReference type="Pfam" id="PF21770"/>
    </source>
</evidence>
<keyword evidence="3" id="KW-1003">Cell membrane</keyword>
<dbReference type="AlphaFoldDB" id="A0A4Y3VVG6"/>
<name>A0A4Y3VVG6_9ACTN</name>
<evidence type="ECO:0000256" key="5">
    <source>
        <dbReference type="ARBA" id="ARBA00022989"/>
    </source>
</evidence>
<comment type="similarity">
    <text evidence="2">Belongs to the MgtC/SapB family.</text>
</comment>
<feature type="domain" description="MgtC-like C-terminal" evidence="9">
    <location>
        <begin position="146"/>
        <end position="223"/>
    </location>
</feature>
<proteinExistence type="inferred from homology"/>
<feature type="transmembrane region" description="Helical" evidence="7">
    <location>
        <begin position="98"/>
        <end position="125"/>
    </location>
</feature>
<dbReference type="InterPro" id="IPR049177">
    <property type="entry name" value="MgtC_SapB_SrpB_YhiD_N"/>
</dbReference>
<keyword evidence="6 7" id="KW-0472">Membrane</keyword>
<comment type="subcellular location">
    <subcellularLocation>
        <location evidence="1">Cell membrane</location>
        <topology evidence="1">Multi-pass membrane protein</topology>
    </subcellularLocation>
</comment>
<dbReference type="OrthoDB" id="9811198at2"/>
<dbReference type="EMBL" id="BJND01000099">
    <property type="protein sequence ID" value="GEC10258.1"/>
    <property type="molecule type" value="Genomic_DNA"/>
</dbReference>